<dbReference type="RefSeq" id="WP_182213851.1">
    <property type="nucleotide sequence ID" value="NZ_JACEZS010000001.1"/>
</dbReference>
<dbReference type="Proteomes" id="UP000566711">
    <property type="component" value="Unassembled WGS sequence"/>
</dbReference>
<protein>
    <recommendedName>
        <fullName evidence="1">Tse2 ADP-ribosyltransferase toxin domain-containing protein</fullName>
    </recommendedName>
</protein>
<gene>
    <name evidence="2" type="ORF">H3H36_03090</name>
</gene>
<comment type="caution">
    <text evidence="2">The sequence shown here is derived from an EMBL/GenBank/DDBJ whole genome shotgun (WGS) entry which is preliminary data.</text>
</comment>
<keyword evidence="3" id="KW-1185">Reference proteome</keyword>
<evidence type="ECO:0000313" key="2">
    <source>
        <dbReference type="EMBL" id="MBA5604346.1"/>
    </source>
</evidence>
<dbReference type="Pfam" id="PF18648">
    <property type="entry name" value="ADPRTs_Tse2"/>
    <property type="match status" value="1"/>
</dbReference>
<dbReference type="InterPro" id="IPR041018">
    <property type="entry name" value="ADPRTs_Tse2"/>
</dbReference>
<proteinExistence type="predicted"/>
<feature type="domain" description="Tse2 ADP-ribosyltransferase toxin" evidence="1">
    <location>
        <begin position="25"/>
        <end position="142"/>
    </location>
</feature>
<dbReference type="AlphaFoldDB" id="A0A7W2EEG5"/>
<name>A0A7W2EEG5_9BURK</name>
<evidence type="ECO:0000259" key="1">
    <source>
        <dbReference type="Pfam" id="PF18648"/>
    </source>
</evidence>
<dbReference type="EMBL" id="JACEZS010000001">
    <property type="protein sequence ID" value="MBA5604346.1"/>
    <property type="molecule type" value="Genomic_DNA"/>
</dbReference>
<organism evidence="2 3">
    <name type="scientific">Rugamonas fusca</name>
    <dbReference type="NCBI Taxonomy" id="2758568"/>
    <lineage>
        <taxon>Bacteria</taxon>
        <taxon>Pseudomonadati</taxon>
        <taxon>Pseudomonadota</taxon>
        <taxon>Betaproteobacteria</taxon>
        <taxon>Burkholderiales</taxon>
        <taxon>Oxalobacteraceae</taxon>
        <taxon>Telluria group</taxon>
        <taxon>Rugamonas</taxon>
    </lineage>
</organism>
<reference evidence="2 3" key="1">
    <citation type="submission" date="2020-07" db="EMBL/GenBank/DDBJ databases">
        <title>Novel species isolated from subtropical streams in China.</title>
        <authorList>
            <person name="Lu H."/>
        </authorList>
    </citation>
    <scope>NUCLEOTIDE SEQUENCE [LARGE SCALE GENOMIC DNA]</scope>
    <source>
        <strain evidence="2 3">FT3S</strain>
    </source>
</reference>
<sequence>MPVCPVDLWRALHSDDFPEGATFPDGSARPGILYPLFEQKILPKPGGGTRVREPDVTVRDGMVQTGGGTSLFDRSHCFKGKSWRYFSIPKDTEVDPNLKIISTGYNDFFAAEHYQIEVQKPMFVAALKGALDNLARAAIAKAVANAHK</sequence>
<accession>A0A7W2EEG5</accession>
<evidence type="ECO:0000313" key="3">
    <source>
        <dbReference type="Proteomes" id="UP000566711"/>
    </source>
</evidence>